<keyword evidence="1" id="KW-0597">Phosphoprotein</keyword>
<dbReference type="AlphaFoldDB" id="B9M6B6"/>
<dbReference type="GO" id="GO:0000155">
    <property type="term" value="F:phosphorelay sensor kinase activity"/>
    <property type="evidence" value="ECO:0007669"/>
    <property type="project" value="TreeGrafter"/>
</dbReference>
<dbReference type="SMART" id="SM00387">
    <property type="entry name" value="HATPase_c"/>
    <property type="match status" value="1"/>
</dbReference>
<dbReference type="PROSITE" id="PS50109">
    <property type="entry name" value="HIS_KIN"/>
    <property type="match status" value="1"/>
</dbReference>
<dbReference type="SUPFAM" id="SSF55874">
    <property type="entry name" value="ATPase domain of HSP90 chaperone/DNA topoisomerase II/histidine kinase"/>
    <property type="match status" value="1"/>
</dbReference>
<organism evidence="3 4">
    <name type="scientific">Geotalea daltonii (strain DSM 22248 / JCM 15807 / FRC-32)</name>
    <name type="common">Geobacter daltonii</name>
    <dbReference type="NCBI Taxonomy" id="316067"/>
    <lineage>
        <taxon>Bacteria</taxon>
        <taxon>Pseudomonadati</taxon>
        <taxon>Thermodesulfobacteriota</taxon>
        <taxon>Desulfuromonadia</taxon>
        <taxon>Geobacterales</taxon>
        <taxon>Geobacteraceae</taxon>
        <taxon>Geotalea</taxon>
    </lineage>
</organism>
<keyword evidence="3" id="KW-0418">Kinase</keyword>
<dbReference type="RefSeq" id="WP_012648632.1">
    <property type="nucleotide sequence ID" value="NC_011979.1"/>
</dbReference>
<gene>
    <name evidence="3" type="ordered locus">Geob_3563</name>
</gene>
<feature type="domain" description="Histidine kinase" evidence="2">
    <location>
        <begin position="181"/>
        <end position="387"/>
    </location>
</feature>
<evidence type="ECO:0000256" key="1">
    <source>
        <dbReference type="ARBA" id="ARBA00022553"/>
    </source>
</evidence>
<dbReference type="KEGG" id="geo:Geob_3563"/>
<sequence>MADMDYLCTYLNLSDSDIAALYERADPEELQRDIAIIASSPVVDGLMQTVGGLFAVLNESRQILAANDTFLKGTGVKDALEVIGLRPGEAIHCVHAGDSPGGCGTGRTCASCGTAIAIVVSLLRRTGEERKCVATVWRNGGTADICLNVRATPFYISGRCFLVLMLQDISEQENWAEIQSIFFHDIRNMATGLVGASELLACSGYAGGPLAESVHRLSLRLESELRIQQNLIQVETGAFRPELRPVAIAEVIDCLRDVFISHPMSIHKHIQLPSTVEGRIATDLPLLLRVLSNMITNALEGSDNGDEVRLWLEEGEGDVTFCVWNSQPIPDQISGRIFQRYFSTKAKHGRGIGTFMMKYLGERALNGKVRFTSSAEGTIFRFTVSRA</sequence>
<dbReference type="eggNOG" id="COG2205">
    <property type="taxonomic scope" value="Bacteria"/>
</dbReference>
<reference evidence="3 4" key="1">
    <citation type="submission" date="2009-01" db="EMBL/GenBank/DDBJ databases">
        <title>Complete sequence of Geobacter sp. FRC-32.</title>
        <authorList>
            <consortium name="US DOE Joint Genome Institute"/>
            <person name="Lucas S."/>
            <person name="Copeland A."/>
            <person name="Lapidus A."/>
            <person name="Glavina del Rio T."/>
            <person name="Dalin E."/>
            <person name="Tice H."/>
            <person name="Bruce D."/>
            <person name="Goodwin L."/>
            <person name="Pitluck S."/>
            <person name="Saunders E."/>
            <person name="Brettin T."/>
            <person name="Detter J.C."/>
            <person name="Han C."/>
            <person name="Larimer F."/>
            <person name="Land M."/>
            <person name="Hauser L."/>
            <person name="Kyrpides N."/>
            <person name="Ovchinnikova G."/>
            <person name="Kostka J."/>
            <person name="Richardson P."/>
        </authorList>
    </citation>
    <scope>NUCLEOTIDE SEQUENCE [LARGE SCALE GENOMIC DNA]</scope>
    <source>
        <strain evidence="4">DSM 22248 / JCM 15807 / FRC-32</strain>
    </source>
</reference>
<accession>B9M6B6</accession>
<evidence type="ECO:0000313" key="3">
    <source>
        <dbReference type="EMBL" id="ACM21904.1"/>
    </source>
</evidence>
<dbReference type="InterPro" id="IPR005467">
    <property type="entry name" value="His_kinase_dom"/>
</dbReference>
<dbReference type="InterPro" id="IPR003594">
    <property type="entry name" value="HATPase_dom"/>
</dbReference>
<dbReference type="STRING" id="316067.Geob_3563"/>
<dbReference type="EMBL" id="CP001390">
    <property type="protein sequence ID" value="ACM21904.1"/>
    <property type="molecule type" value="Genomic_DNA"/>
</dbReference>
<dbReference type="OrthoDB" id="9792686at2"/>
<keyword evidence="3" id="KW-0808">Transferase</keyword>
<dbReference type="PANTHER" id="PTHR43547:SF2">
    <property type="entry name" value="HYBRID SIGNAL TRANSDUCTION HISTIDINE KINASE C"/>
    <property type="match status" value="1"/>
</dbReference>
<dbReference type="HOGENOM" id="CLU_049578_0_0_7"/>
<dbReference type="InterPro" id="IPR036890">
    <property type="entry name" value="HATPase_C_sf"/>
</dbReference>
<evidence type="ECO:0000259" key="2">
    <source>
        <dbReference type="PROSITE" id="PS50109"/>
    </source>
</evidence>
<dbReference type="Gene3D" id="3.30.565.10">
    <property type="entry name" value="Histidine kinase-like ATPase, C-terminal domain"/>
    <property type="match status" value="1"/>
</dbReference>
<dbReference type="Proteomes" id="UP000007721">
    <property type="component" value="Chromosome"/>
</dbReference>
<protein>
    <submittedName>
        <fullName evidence="3">Sensor histidine kinase</fullName>
    </submittedName>
</protein>
<name>B9M6B6_GEODF</name>
<dbReference type="PANTHER" id="PTHR43547">
    <property type="entry name" value="TWO-COMPONENT HISTIDINE KINASE"/>
    <property type="match status" value="1"/>
</dbReference>
<proteinExistence type="predicted"/>
<dbReference type="Pfam" id="PF02518">
    <property type="entry name" value="HATPase_c"/>
    <property type="match status" value="1"/>
</dbReference>
<evidence type="ECO:0000313" key="4">
    <source>
        <dbReference type="Proteomes" id="UP000007721"/>
    </source>
</evidence>
<keyword evidence="4" id="KW-1185">Reference proteome</keyword>